<proteinExistence type="predicted"/>
<reference evidence="1" key="1">
    <citation type="journal article" date="2021" name="Proc. Natl. Acad. Sci. U.S.A.">
        <title>A Catalog of Tens of Thousands of Viruses from Human Metagenomes Reveals Hidden Associations with Chronic Diseases.</title>
        <authorList>
            <person name="Tisza M.J."/>
            <person name="Buck C.B."/>
        </authorList>
    </citation>
    <scope>NUCLEOTIDE SEQUENCE</scope>
    <source>
        <strain evidence="1">Cthzn51</strain>
    </source>
</reference>
<accession>A0A8S5LUV8</accession>
<name>A0A8S5LUV8_9VIRU</name>
<organism evidence="1">
    <name type="scientific">Tectiviridae sp. cthzn51</name>
    <dbReference type="NCBI Taxonomy" id="2826821"/>
    <lineage>
        <taxon>Viruses</taxon>
        <taxon>Varidnaviria</taxon>
        <taxon>Bamfordvirae</taxon>
        <taxon>Preplasmiviricota</taxon>
        <taxon>Prepoliviricotina</taxon>
        <taxon>Tectiliviricetes</taxon>
        <taxon>Kalamavirales</taxon>
        <taxon>Tectiviridae</taxon>
    </lineage>
</organism>
<evidence type="ECO:0000313" key="1">
    <source>
        <dbReference type="EMBL" id="DAD73639.1"/>
    </source>
</evidence>
<sequence length="71" mass="8282">MIKLCDLFGMNLDWDMFDKVDILVNGDMLLKDVKFFDIFTNDKELWYSEVISFSSHNISVQCDATKVLLIV</sequence>
<dbReference type="EMBL" id="BK014741">
    <property type="protein sequence ID" value="DAD73639.1"/>
    <property type="molecule type" value="Genomic_DNA"/>
</dbReference>
<protein>
    <submittedName>
        <fullName evidence="1">Uncharacterized protein</fullName>
    </submittedName>
</protein>